<accession>A0A6J7WTG0</accession>
<dbReference type="EMBL" id="LR798287">
    <property type="protein sequence ID" value="CAB5221271.1"/>
    <property type="molecule type" value="Genomic_DNA"/>
</dbReference>
<gene>
    <name evidence="1" type="ORF">UFOVP245_113</name>
</gene>
<reference evidence="1" key="1">
    <citation type="submission" date="2020-05" db="EMBL/GenBank/DDBJ databases">
        <authorList>
            <person name="Chiriac C."/>
            <person name="Salcher M."/>
            <person name="Ghai R."/>
            <person name="Kavagutti S V."/>
        </authorList>
    </citation>
    <scope>NUCLEOTIDE SEQUENCE</scope>
</reference>
<name>A0A6J7WTG0_9CAUD</name>
<protein>
    <submittedName>
        <fullName evidence="1">Uncharacterized protein</fullName>
    </submittedName>
</protein>
<sequence length="69" mass="7613">MRDKRITVANFENVILTLPRASQETLSMTIIVKQINNTIEPISILKQKASSLTGTTPTVPRTSPTVAIY</sequence>
<organism evidence="1">
    <name type="scientific">uncultured Caudovirales phage</name>
    <dbReference type="NCBI Taxonomy" id="2100421"/>
    <lineage>
        <taxon>Viruses</taxon>
        <taxon>Duplodnaviria</taxon>
        <taxon>Heunggongvirae</taxon>
        <taxon>Uroviricota</taxon>
        <taxon>Caudoviricetes</taxon>
        <taxon>Peduoviridae</taxon>
        <taxon>Maltschvirus</taxon>
        <taxon>Maltschvirus maltsch</taxon>
    </lineage>
</organism>
<proteinExistence type="predicted"/>
<evidence type="ECO:0000313" key="1">
    <source>
        <dbReference type="EMBL" id="CAB5221271.1"/>
    </source>
</evidence>